<comment type="function">
    <text evidence="2">Catalyzes the hydrolysis of 5-hydroxyisourate (HIU) to 2-oxo-4-hydroxy-4-carboxy-5-ureidoimidazoline (OHCU).</text>
</comment>
<evidence type="ECO:0000313" key="9">
    <source>
        <dbReference type="EMBL" id="KAL3424301.1"/>
    </source>
</evidence>
<evidence type="ECO:0000256" key="2">
    <source>
        <dbReference type="ARBA" id="ARBA00002704"/>
    </source>
</evidence>
<evidence type="ECO:0000313" key="10">
    <source>
        <dbReference type="Proteomes" id="UP001629113"/>
    </source>
</evidence>
<evidence type="ECO:0000256" key="6">
    <source>
        <dbReference type="ARBA" id="ARBA00022801"/>
    </source>
</evidence>
<dbReference type="EC" id="3.5.2.17" evidence="7"/>
<dbReference type="PANTHER" id="PTHR10395:SF7">
    <property type="entry name" value="5-HYDROXYISOURATE HYDROLASE"/>
    <property type="match status" value="1"/>
</dbReference>
<dbReference type="PRINTS" id="PR00189">
    <property type="entry name" value="TRNSTHYRETIN"/>
</dbReference>
<keyword evidence="10" id="KW-1185">Reference proteome</keyword>
<dbReference type="Proteomes" id="UP001629113">
    <property type="component" value="Unassembled WGS sequence"/>
</dbReference>
<reference evidence="9 10" key="1">
    <citation type="submission" date="2024-06" db="EMBL/GenBank/DDBJ databases">
        <title>Complete genome of Phlyctema vagabunda strain 19-DSS-EL-015.</title>
        <authorList>
            <person name="Fiorenzani C."/>
        </authorList>
    </citation>
    <scope>NUCLEOTIDE SEQUENCE [LARGE SCALE GENOMIC DNA]</scope>
    <source>
        <strain evidence="9 10">19-DSS-EL-015</strain>
    </source>
</reference>
<dbReference type="NCBIfam" id="TIGR02962">
    <property type="entry name" value="hdxy_isourate"/>
    <property type="match status" value="1"/>
</dbReference>
<keyword evidence="6 7" id="KW-0378">Hydrolase</keyword>
<comment type="catalytic activity">
    <reaction evidence="1 7">
        <text>5-hydroxyisourate + H2O = 5-hydroxy-2-oxo-4-ureido-2,5-dihydro-1H-imidazole-5-carboxylate + H(+)</text>
        <dbReference type="Rhea" id="RHEA:23736"/>
        <dbReference type="ChEBI" id="CHEBI:15377"/>
        <dbReference type="ChEBI" id="CHEBI:15378"/>
        <dbReference type="ChEBI" id="CHEBI:18072"/>
        <dbReference type="ChEBI" id="CHEBI:58639"/>
        <dbReference type="EC" id="3.5.2.17"/>
    </reaction>
</comment>
<dbReference type="Gene3D" id="2.60.40.180">
    <property type="entry name" value="Transthyretin/hydroxyisourate hydrolase domain"/>
    <property type="match status" value="1"/>
</dbReference>
<dbReference type="SUPFAM" id="SSF49472">
    <property type="entry name" value="Transthyretin (synonym: prealbumin)"/>
    <property type="match status" value="1"/>
</dbReference>
<dbReference type="PANTHER" id="PTHR10395">
    <property type="entry name" value="URICASE AND TRANSTHYRETIN-RELATED"/>
    <property type="match status" value="1"/>
</dbReference>
<evidence type="ECO:0000256" key="4">
    <source>
        <dbReference type="ARBA" id="ARBA00011881"/>
    </source>
</evidence>
<keyword evidence="5 7" id="KW-0659">Purine metabolism</keyword>
<feature type="domain" description="Transthyretin/hydroxyisourate hydrolase" evidence="8">
    <location>
        <begin position="20"/>
        <end position="138"/>
    </location>
</feature>
<comment type="caution">
    <text evidence="9">The sequence shown here is derived from an EMBL/GenBank/DDBJ whole genome shotgun (WGS) entry which is preliminary data.</text>
</comment>
<evidence type="ECO:0000256" key="7">
    <source>
        <dbReference type="RuleBase" id="RU361270"/>
    </source>
</evidence>
<dbReference type="InterPro" id="IPR036817">
    <property type="entry name" value="Transthyretin/HIU_hydrolase_sf"/>
</dbReference>
<dbReference type="PROSITE" id="PS00768">
    <property type="entry name" value="TRANSTHYRETIN_1"/>
    <property type="match status" value="1"/>
</dbReference>
<dbReference type="Pfam" id="PF00576">
    <property type="entry name" value="Transthyretin"/>
    <property type="match status" value="1"/>
</dbReference>
<sequence length="139" mass="14966">MASTTTTTAAAATPRARDPITCHVLDTLTGRPAPRMIVTLSCLSHKSGAFCAVTNADGRVVNWEAESSGDGIAQSVEQVLRTTGAASSVWKLKFGTGAYYGEGKTFWPEVELTFYVKQGEHYHVPLLLGPYSYTTYRGS</sequence>
<organism evidence="9 10">
    <name type="scientific">Phlyctema vagabunda</name>
    <dbReference type="NCBI Taxonomy" id="108571"/>
    <lineage>
        <taxon>Eukaryota</taxon>
        <taxon>Fungi</taxon>
        <taxon>Dikarya</taxon>
        <taxon>Ascomycota</taxon>
        <taxon>Pezizomycotina</taxon>
        <taxon>Leotiomycetes</taxon>
        <taxon>Helotiales</taxon>
        <taxon>Dermateaceae</taxon>
        <taxon>Phlyctema</taxon>
    </lineage>
</organism>
<dbReference type="EMBL" id="JBFCZG010000003">
    <property type="protein sequence ID" value="KAL3424301.1"/>
    <property type="molecule type" value="Genomic_DNA"/>
</dbReference>
<dbReference type="InterPro" id="IPR023416">
    <property type="entry name" value="Transthyretin/HIU_hydrolase_d"/>
</dbReference>
<dbReference type="InterPro" id="IPR014306">
    <property type="entry name" value="Hydroxyisourate_hydrolase"/>
</dbReference>
<comment type="subunit">
    <text evidence="4 7">Homotetramer.</text>
</comment>
<dbReference type="InterPro" id="IPR023418">
    <property type="entry name" value="Thyroxine_BS"/>
</dbReference>
<proteinExistence type="inferred from homology"/>
<protein>
    <recommendedName>
        <fullName evidence="7">5-hydroxyisourate hydrolase</fullName>
        <shortName evidence="7">HIU hydrolase</shortName>
        <shortName evidence="7">HIUHase</shortName>
        <ecNumber evidence="7">3.5.2.17</ecNumber>
    </recommendedName>
</protein>
<dbReference type="GO" id="GO:0016787">
    <property type="term" value="F:hydrolase activity"/>
    <property type="evidence" value="ECO:0007669"/>
    <property type="project" value="UniProtKB-KW"/>
</dbReference>
<evidence type="ECO:0000256" key="1">
    <source>
        <dbReference type="ARBA" id="ARBA00001043"/>
    </source>
</evidence>
<evidence type="ECO:0000256" key="3">
    <source>
        <dbReference type="ARBA" id="ARBA00009850"/>
    </source>
</evidence>
<comment type="similarity">
    <text evidence="3 7">Belongs to the transthyretin family. 5-hydroxyisourate hydrolase subfamily.</text>
</comment>
<gene>
    <name evidence="9" type="ORF">PVAG01_03582</name>
</gene>
<evidence type="ECO:0000256" key="5">
    <source>
        <dbReference type="ARBA" id="ARBA00022631"/>
    </source>
</evidence>
<evidence type="ECO:0000259" key="8">
    <source>
        <dbReference type="Pfam" id="PF00576"/>
    </source>
</evidence>
<name>A0ABR4PLT7_9HELO</name>
<dbReference type="InterPro" id="IPR000895">
    <property type="entry name" value="Transthyretin/HIU_hydrolase"/>
</dbReference>
<accession>A0ABR4PLT7</accession>